<accession>A0AAE4FA14</accession>
<proteinExistence type="predicted"/>
<dbReference type="Gene3D" id="1.20.1710.10">
    <property type="entry name" value="IpaD-like"/>
    <property type="match status" value="1"/>
</dbReference>
<dbReference type="Proteomes" id="UP001182247">
    <property type="component" value="Unassembled WGS sequence"/>
</dbReference>
<evidence type="ECO:0000313" key="1">
    <source>
        <dbReference type="EMBL" id="MDS0897271.1"/>
    </source>
</evidence>
<dbReference type="EMBL" id="JAPKIY010000007">
    <property type="protein sequence ID" value="MDS0897271.1"/>
    <property type="molecule type" value="Genomic_DNA"/>
</dbReference>
<organism evidence="1 2">
    <name type="scientific">Morganella morganii</name>
    <name type="common">Proteus morganii</name>
    <dbReference type="NCBI Taxonomy" id="582"/>
    <lineage>
        <taxon>Bacteria</taxon>
        <taxon>Pseudomonadati</taxon>
        <taxon>Pseudomonadota</taxon>
        <taxon>Gammaproteobacteria</taxon>
        <taxon>Enterobacterales</taxon>
        <taxon>Morganellaceae</taxon>
        <taxon>Morganella</taxon>
    </lineage>
</organism>
<name>A0AAE4FA14_MORMO</name>
<comment type="caution">
    <text evidence="1">The sequence shown here is derived from an EMBL/GenBank/DDBJ whole genome shotgun (WGS) entry which is preliminary data.</text>
</comment>
<dbReference type="SUPFAM" id="SSF140693">
    <property type="entry name" value="IpaD-like"/>
    <property type="match status" value="1"/>
</dbReference>
<dbReference type="AlphaFoldDB" id="A0AAE4FA14"/>
<dbReference type="RefSeq" id="WP_230486519.1">
    <property type="nucleotide sequence ID" value="NZ_JAGSRB010000021.1"/>
</dbReference>
<evidence type="ECO:0008006" key="3">
    <source>
        <dbReference type="Google" id="ProtNLM"/>
    </source>
</evidence>
<protein>
    <recommendedName>
        <fullName evidence="3">IpaD/SipD/SspD family type III secretion system needle tip protein</fullName>
    </recommendedName>
</protein>
<dbReference type="InterPro" id="IPR036708">
    <property type="entry name" value="BipD-like_sf"/>
</dbReference>
<sequence length="496" mass="58849">MMRLENWLKTNKEVDDLSYDPSLHNDFMRLGIIYDALTVTERIPYDDAVKYIREYYDIVNDSNFKNNIKNKVIMHEECEGLINKTRVIVDRIEQEQIKSMAGRFWEHFYEDKVKQIYSELDRINYILSDPDTTREQALKELEAYDILMKDKENIKAINNAGDNISEKIRLINKGIQEYFIIRDMVTFGYFVERMDNVSVYAYDISVKYQREGMNKYVDYYKSVATKLNTFGDYIDEPINDGKQNKVYKRKFYTELYNTMKPYFYYGDSVGHTLYTGSMKIVKVGDDKFNVLVDDKVIEENLSYKDAYGKMEYFFSCHEPVIKGTKLCKIFKPVLDEFNNVIGLEGKVEQFLFPYELYSFMDLASDEKGLNRINENFDKCFKDKSPDLSRWNNVNEKSIAATSDVKYTREILKKNYDAGFISYYENEEERNEYSKFYQHEINSMNQKIDGAKKGLQLTLDEYTQRYNTINSNYDNMLRTITTMISELAQELKGFLRF</sequence>
<gene>
    <name evidence="1" type="ORF">OSC06_04755</name>
</gene>
<evidence type="ECO:0000313" key="2">
    <source>
        <dbReference type="Proteomes" id="UP001182247"/>
    </source>
</evidence>
<reference evidence="1" key="1">
    <citation type="submission" date="2023-02" db="EMBL/GenBank/DDBJ databases">
        <title>Detection, antimicrobial susceptibility and genomic characterization of NDM-producing species of Morganellaceae, Yersiniaceae, and Enterobacteriaceae other than Klebsiella.</title>
        <authorList>
            <person name="Camargo C.H."/>
            <person name="Sacchi C.T."/>
            <person name="Campos K.R."/>
        </authorList>
    </citation>
    <scope>NUCLEOTIDE SEQUENCE</scope>
    <source>
        <strain evidence="1">1189_21</strain>
    </source>
</reference>